<evidence type="ECO:0000313" key="4">
    <source>
        <dbReference type="Proteomes" id="UP001152885"/>
    </source>
</evidence>
<name>A0A9W4XGW4_9ASCO</name>
<protein>
    <recommendedName>
        <fullName evidence="2">CAP-Gly domain-containing protein</fullName>
    </recommendedName>
</protein>
<dbReference type="Proteomes" id="UP001152885">
    <property type="component" value="Unassembled WGS sequence"/>
</dbReference>
<dbReference type="PROSITE" id="PS50245">
    <property type="entry name" value="CAP_GLY_2"/>
    <property type="match status" value="1"/>
</dbReference>
<dbReference type="Pfam" id="PF01302">
    <property type="entry name" value="CAP_GLY"/>
    <property type="match status" value="1"/>
</dbReference>
<dbReference type="OrthoDB" id="2130750at2759"/>
<keyword evidence="4" id="KW-1185">Reference proteome</keyword>
<dbReference type="SUPFAM" id="SSF74924">
    <property type="entry name" value="Cap-Gly domain"/>
    <property type="match status" value="1"/>
</dbReference>
<proteinExistence type="predicted"/>
<dbReference type="InterPro" id="IPR000938">
    <property type="entry name" value="CAP-Gly_domain"/>
</dbReference>
<feature type="domain" description="CAP-Gly" evidence="2">
    <location>
        <begin position="24"/>
        <end position="71"/>
    </location>
</feature>
<accession>A0A9W4XGW4</accession>
<sequence>MDDYIGLKVAIPGASGYGIIRYYGSIRNKIGTFVGIELLGQLALTRGKNSGSVDGIQYFTVEIPKSGLFLPFERLKSVNPQLENLSSLQQQPSSFQQNQVQIQEFKTPERKPLTTYSNARMNMLNENISKSEDMKDIEINELKRIIKEKDKKLENFNIQRQEWRAAMDELVNVQTEGMTIYEEKVSEFEMEIEKLNNTIKEKDAKLKEFEEVQLNDKINNINLDEVEELKKELDKRPKLEDFKELQQSLDEIEAMYKTQLHEKDEQIKELTNKLNEEKPSIPVNEESKQQPLSLPIYTPPVLTDPSFGKNDWCGLCERDGHSSINCPYENDIF</sequence>
<feature type="coiled-coil region" evidence="1">
    <location>
        <begin position="139"/>
        <end position="212"/>
    </location>
</feature>
<dbReference type="PROSITE" id="PS00845">
    <property type="entry name" value="CAP_GLY_1"/>
    <property type="match status" value="1"/>
</dbReference>
<evidence type="ECO:0000313" key="3">
    <source>
        <dbReference type="EMBL" id="CAI5758336.1"/>
    </source>
</evidence>
<dbReference type="AlphaFoldDB" id="A0A9W4XGW4"/>
<organism evidence="3 4">
    <name type="scientific">Candida verbasci</name>
    <dbReference type="NCBI Taxonomy" id="1227364"/>
    <lineage>
        <taxon>Eukaryota</taxon>
        <taxon>Fungi</taxon>
        <taxon>Dikarya</taxon>
        <taxon>Ascomycota</taxon>
        <taxon>Saccharomycotina</taxon>
        <taxon>Pichiomycetes</taxon>
        <taxon>Debaryomycetaceae</taxon>
        <taxon>Candida/Lodderomyces clade</taxon>
        <taxon>Candida</taxon>
    </lineage>
</organism>
<dbReference type="PANTHER" id="PTHR18916">
    <property type="entry name" value="DYNACTIN 1-RELATED MICROTUBULE-BINDING"/>
    <property type="match status" value="1"/>
</dbReference>
<dbReference type="PANTHER" id="PTHR18916:SF83">
    <property type="entry name" value="TIP ELONGATION PROTEIN 1"/>
    <property type="match status" value="1"/>
</dbReference>
<dbReference type="EMBL" id="CANTUO010000002">
    <property type="protein sequence ID" value="CAI5758336.1"/>
    <property type="molecule type" value="Genomic_DNA"/>
</dbReference>
<keyword evidence="1" id="KW-0175">Coiled coil</keyword>
<dbReference type="InterPro" id="IPR036859">
    <property type="entry name" value="CAP-Gly_dom_sf"/>
</dbReference>
<dbReference type="SMART" id="SM01052">
    <property type="entry name" value="CAP_GLY"/>
    <property type="match status" value="1"/>
</dbReference>
<dbReference type="Gene3D" id="2.30.30.190">
    <property type="entry name" value="CAP Gly-rich-like domain"/>
    <property type="match status" value="1"/>
</dbReference>
<reference evidence="3" key="1">
    <citation type="submission" date="2022-12" db="EMBL/GenBank/DDBJ databases">
        <authorList>
            <person name="Brejova B."/>
        </authorList>
    </citation>
    <scope>NUCLEOTIDE SEQUENCE</scope>
</reference>
<evidence type="ECO:0000259" key="2">
    <source>
        <dbReference type="PROSITE" id="PS50245"/>
    </source>
</evidence>
<comment type="caution">
    <text evidence="3">The sequence shown here is derived from an EMBL/GenBank/DDBJ whole genome shotgun (WGS) entry which is preliminary data.</text>
</comment>
<feature type="coiled-coil region" evidence="1">
    <location>
        <begin position="242"/>
        <end position="273"/>
    </location>
</feature>
<evidence type="ECO:0000256" key="1">
    <source>
        <dbReference type="SAM" id="Coils"/>
    </source>
</evidence>
<gene>
    <name evidence="3" type="ORF">CANVERA_P2850</name>
</gene>